<dbReference type="RefSeq" id="WP_345883169.1">
    <property type="nucleotide sequence ID" value="NZ_JBDFRB010000002.1"/>
</dbReference>
<dbReference type="InterPro" id="IPR003439">
    <property type="entry name" value="ABC_transporter-like_ATP-bd"/>
</dbReference>
<keyword evidence="7" id="KW-1185">Reference proteome</keyword>
<proteinExistence type="predicted"/>
<dbReference type="SUPFAM" id="SSF52540">
    <property type="entry name" value="P-loop containing nucleoside triphosphate hydrolases"/>
    <property type="match status" value="1"/>
</dbReference>
<dbReference type="InterPro" id="IPR027417">
    <property type="entry name" value="P-loop_NTPase"/>
</dbReference>
<protein>
    <submittedName>
        <fullName evidence="6">ABC transporter ATP-binding protein</fullName>
    </submittedName>
</protein>
<sequence length="285" mass="30955">MIATSAQDPHAHVESARRGTTRPESAPRGAEPRLDVAGLGKSYGSGATAKEVIGDLTFSVEAGEVVCIVGPSGIGKTTLLKCLAGLHPASKGEMRIDGRTISGPPPEIALVFQDYSRSLMPWLTVEKNLLLPLRHLRLPRTELRARCEEALEAVGLTHAAGQYPWQLSGGMQQRVAIARALAYRPEILIMDEPFASVDAQTRFDLEDLCLRIRDGFGMTILVVTHDIDEAVYLADRVVVLGSRPARVLQVVDVDLPSPRDQISTRALPEFAAQRTEVLALIKRPA</sequence>
<dbReference type="Pfam" id="PF00005">
    <property type="entry name" value="ABC_tran"/>
    <property type="match status" value="1"/>
</dbReference>
<dbReference type="PANTHER" id="PTHR42788:SF13">
    <property type="entry name" value="ALIPHATIC SULFONATES IMPORT ATP-BINDING PROTEIN SSUB"/>
    <property type="match status" value="1"/>
</dbReference>
<comment type="caution">
    <text evidence="6">The sequence shown here is derived from an EMBL/GenBank/DDBJ whole genome shotgun (WGS) entry which is preliminary data.</text>
</comment>
<dbReference type="InterPro" id="IPR050166">
    <property type="entry name" value="ABC_transporter_ATP-bind"/>
</dbReference>
<keyword evidence="2" id="KW-0547">Nucleotide-binding</keyword>
<feature type="domain" description="ABC transporter" evidence="5">
    <location>
        <begin position="34"/>
        <end position="267"/>
    </location>
</feature>
<dbReference type="Gene3D" id="3.40.50.300">
    <property type="entry name" value="P-loop containing nucleotide triphosphate hydrolases"/>
    <property type="match status" value="1"/>
</dbReference>
<keyword evidence="3 6" id="KW-0067">ATP-binding</keyword>
<dbReference type="PROSITE" id="PS00211">
    <property type="entry name" value="ABC_TRANSPORTER_1"/>
    <property type="match status" value="1"/>
</dbReference>
<evidence type="ECO:0000256" key="4">
    <source>
        <dbReference type="SAM" id="MobiDB-lite"/>
    </source>
</evidence>
<dbReference type="EMBL" id="JBDFRB010000002">
    <property type="protein sequence ID" value="MEN2743653.1"/>
    <property type="molecule type" value="Genomic_DNA"/>
</dbReference>
<dbReference type="Proteomes" id="UP001422074">
    <property type="component" value="Unassembled WGS sequence"/>
</dbReference>
<feature type="region of interest" description="Disordered" evidence="4">
    <location>
        <begin position="1"/>
        <end position="37"/>
    </location>
</feature>
<dbReference type="SMART" id="SM00382">
    <property type="entry name" value="AAA"/>
    <property type="match status" value="1"/>
</dbReference>
<dbReference type="GO" id="GO:0005524">
    <property type="term" value="F:ATP binding"/>
    <property type="evidence" value="ECO:0007669"/>
    <property type="project" value="UniProtKB-KW"/>
</dbReference>
<evidence type="ECO:0000313" key="7">
    <source>
        <dbReference type="Proteomes" id="UP001422074"/>
    </source>
</evidence>
<dbReference type="CDD" id="cd03293">
    <property type="entry name" value="ABC_NrtD_SsuB_transporters"/>
    <property type="match status" value="1"/>
</dbReference>
<dbReference type="InterPro" id="IPR017871">
    <property type="entry name" value="ABC_transporter-like_CS"/>
</dbReference>
<evidence type="ECO:0000313" key="6">
    <source>
        <dbReference type="EMBL" id="MEN2743653.1"/>
    </source>
</evidence>
<accession>A0ABU9X0L8</accession>
<evidence type="ECO:0000259" key="5">
    <source>
        <dbReference type="PROSITE" id="PS50893"/>
    </source>
</evidence>
<evidence type="ECO:0000256" key="2">
    <source>
        <dbReference type="ARBA" id="ARBA00022741"/>
    </source>
</evidence>
<dbReference type="PANTHER" id="PTHR42788">
    <property type="entry name" value="TAURINE IMPORT ATP-BINDING PROTEIN-RELATED"/>
    <property type="match status" value="1"/>
</dbReference>
<evidence type="ECO:0000256" key="3">
    <source>
        <dbReference type="ARBA" id="ARBA00022840"/>
    </source>
</evidence>
<gene>
    <name evidence="6" type="ORF">ABCQ75_03740</name>
</gene>
<organism evidence="6 7">
    <name type="scientific">Sinomonas halotolerans</name>
    <dbReference type="NCBI Taxonomy" id="1644133"/>
    <lineage>
        <taxon>Bacteria</taxon>
        <taxon>Bacillati</taxon>
        <taxon>Actinomycetota</taxon>
        <taxon>Actinomycetes</taxon>
        <taxon>Micrococcales</taxon>
        <taxon>Micrococcaceae</taxon>
        <taxon>Sinomonas</taxon>
    </lineage>
</organism>
<dbReference type="PROSITE" id="PS50893">
    <property type="entry name" value="ABC_TRANSPORTER_2"/>
    <property type="match status" value="1"/>
</dbReference>
<name>A0ABU9X0L8_9MICC</name>
<dbReference type="InterPro" id="IPR003593">
    <property type="entry name" value="AAA+_ATPase"/>
</dbReference>
<evidence type="ECO:0000256" key="1">
    <source>
        <dbReference type="ARBA" id="ARBA00022448"/>
    </source>
</evidence>
<keyword evidence="1" id="KW-0813">Transport</keyword>
<reference evidence="6 7" key="1">
    <citation type="submission" date="2024-05" db="EMBL/GenBank/DDBJ databases">
        <title>Sinomonas sp. nov., isolated from a waste landfill.</title>
        <authorList>
            <person name="Zhao Y."/>
        </authorList>
    </citation>
    <scope>NUCLEOTIDE SEQUENCE [LARGE SCALE GENOMIC DNA]</scope>
    <source>
        <strain evidence="6 7">CCTCC AB2014300</strain>
    </source>
</reference>